<keyword evidence="5 10" id="KW-0238">DNA-binding</keyword>
<dbReference type="SMART" id="SM00448">
    <property type="entry name" value="REC"/>
    <property type="match status" value="1"/>
</dbReference>
<dbReference type="PANTHER" id="PTHR45339">
    <property type="entry name" value="HYBRID SIGNAL TRANSDUCTION HISTIDINE KINASE J"/>
    <property type="match status" value="1"/>
</dbReference>
<gene>
    <name evidence="15" type="primary">SKN7</name>
    <name evidence="15" type="ORF">ZYGM_000490</name>
</gene>
<dbReference type="PROSITE" id="PS00434">
    <property type="entry name" value="HSF_DOMAIN"/>
    <property type="match status" value="1"/>
</dbReference>
<evidence type="ECO:0000256" key="8">
    <source>
        <dbReference type="ARBA" id="ARBA00059868"/>
    </source>
</evidence>
<evidence type="ECO:0000256" key="1">
    <source>
        <dbReference type="ARBA" id="ARBA00004123"/>
    </source>
</evidence>
<name>A0A4C2EGT3_9SACH</name>
<feature type="region of interest" description="Disordered" evidence="13">
    <location>
        <begin position="285"/>
        <end position="305"/>
    </location>
</feature>
<feature type="compositionally biased region" description="Polar residues" evidence="13">
    <location>
        <begin position="589"/>
        <end position="629"/>
    </location>
</feature>
<evidence type="ECO:0000256" key="4">
    <source>
        <dbReference type="ARBA" id="ARBA00023015"/>
    </source>
</evidence>
<evidence type="ECO:0000256" key="7">
    <source>
        <dbReference type="ARBA" id="ARBA00023242"/>
    </source>
</evidence>
<feature type="region of interest" description="Disordered" evidence="13">
    <location>
        <begin position="505"/>
        <end position="653"/>
    </location>
</feature>
<proteinExistence type="predicted"/>
<dbReference type="PANTHER" id="PTHR45339:SF1">
    <property type="entry name" value="HYBRID SIGNAL TRANSDUCTION HISTIDINE KINASE J"/>
    <property type="match status" value="1"/>
</dbReference>
<evidence type="ECO:0000313" key="16">
    <source>
        <dbReference type="Proteomes" id="UP000301737"/>
    </source>
</evidence>
<evidence type="ECO:0000256" key="5">
    <source>
        <dbReference type="ARBA" id="ARBA00023125"/>
    </source>
</evidence>
<keyword evidence="2 11" id="KW-0597">Phosphoprotein</keyword>
<protein>
    <recommendedName>
        <fullName evidence="10">Transcription factor</fullName>
    </recommendedName>
</protein>
<evidence type="ECO:0000256" key="3">
    <source>
        <dbReference type="ARBA" id="ARBA00023012"/>
    </source>
</evidence>
<dbReference type="GO" id="GO:0003700">
    <property type="term" value="F:DNA-binding transcription factor activity"/>
    <property type="evidence" value="ECO:0007669"/>
    <property type="project" value="UniProtKB-UniRule"/>
</dbReference>
<dbReference type="Gene3D" id="3.40.50.2300">
    <property type="match status" value="1"/>
</dbReference>
<feature type="modified residue" description="4-aspartylphosphate" evidence="11">
    <location>
        <position position="429"/>
    </location>
</feature>
<dbReference type="Pfam" id="PF00072">
    <property type="entry name" value="Response_reg"/>
    <property type="match status" value="1"/>
</dbReference>
<dbReference type="InterPro" id="IPR036388">
    <property type="entry name" value="WH-like_DNA-bd_sf"/>
</dbReference>
<dbReference type="Proteomes" id="UP000301737">
    <property type="component" value="Unassembled WGS sequence"/>
</dbReference>
<reference evidence="15 16" key="1">
    <citation type="submission" date="2019-01" db="EMBL/GenBank/DDBJ databases">
        <title>Draft Genome Sequencing of Zygosaccharomyces mellis Ca-7.</title>
        <authorList>
            <person name="Shiwa Y."/>
            <person name="Kanesaki Y."/>
            <person name="Ishige T."/>
            <person name="Mura K."/>
            <person name="Hori T."/>
            <person name="Tamura T."/>
        </authorList>
    </citation>
    <scope>NUCLEOTIDE SEQUENCE [LARGE SCALE GENOMIC DNA]</scope>
    <source>
        <strain evidence="15 16">Ca-7</strain>
    </source>
</reference>
<keyword evidence="4 10" id="KW-0805">Transcription regulation</keyword>
<dbReference type="OrthoDB" id="424572at2759"/>
<feature type="compositionally biased region" description="Basic and acidic residues" evidence="13">
    <location>
        <begin position="636"/>
        <end position="653"/>
    </location>
</feature>
<keyword evidence="7 10" id="KW-0539">Nucleus</keyword>
<dbReference type="InterPro" id="IPR011006">
    <property type="entry name" value="CheY-like_superfamily"/>
</dbReference>
<dbReference type="EMBL" id="BIMX01000028">
    <property type="protein sequence ID" value="GCF01179.1"/>
    <property type="molecule type" value="Genomic_DNA"/>
</dbReference>
<dbReference type="SUPFAM" id="SSF46785">
    <property type="entry name" value="Winged helix' DNA-binding domain"/>
    <property type="match status" value="1"/>
</dbReference>
<dbReference type="InterPro" id="IPR036390">
    <property type="entry name" value="WH_DNA-bd_sf"/>
</dbReference>
<feature type="compositionally biased region" description="Low complexity" evidence="13">
    <location>
        <begin position="579"/>
        <end position="588"/>
    </location>
</feature>
<comment type="subcellular location">
    <subcellularLocation>
        <location evidence="1 10">Nucleus</location>
    </subcellularLocation>
</comment>
<evidence type="ECO:0000259" key="14">
    <source>
        <dbReference type="PROSITE" id="PS50110"/>
    </source>
</evidence>
<evidence type="ECO:0000256" key="9">
    <source>
        <dbReference type="ARBA" id="ARBA00062447"/>
    </source>
</evidence>
<keyword evidence="15" id="KW-0808">Transferase</keyword>
<keyword evidence="12" id="KW-0175">Coiled coil</keyword>
<comment type="subunit">
    <text evidence="9">Homotrimer. Homotrimerization increases the affinity of HSF1 to DNA.</text>
</comment>
<sequence>MNLSNDTDISRPSTSASANLGIVNNTNHNNGNNSNIKAPSNDFVRKLFGILERCEYPDIVRWTEKGESFVVLDTGKFTTQILPNHFKHSNFASFVRQLNKYDFHKVKKSPEERQHSQYGELSWEFRHPYFTIHNEEALDNIKRKTTVQKKIMLDDSTVLLKPNSGSQPGMEENTGANLILGNAVTKDKFNLLKRRVDRLQKDLDSAKEESYNAKLEFQKLNSKYNTVVESLFTFKTVNDNLMHNFNTLCSVLNNRGIDLPPHIYEDPNLKQHPNTQQQAQAQAQAAAAAATQTTTSTSHSTAGMSPLQNKAFDPLNNAVNAMVPGPVQLPAPLSTNSAAAAAAELQLPMPNMSHGPTVTTDKGDKLPETYDSFVLREGFHVLLVEDDAVCIQLCSKFLRKYGCTVEVVTDGLAAISTLEKFRYDLVLMDIVMPNLDGATATSIVRSFDIHTPIIAMTGNIEDQDLITYLQHGMNDILAKPFTKDDLHSMLIRYLRDRVPLIKQQEQRAHAANNPHHHHSTADNGTGTGTAGGSSGGGVNHRNNDGNNGNSIGPHSVDRNGYASSEADSQPELLTRSHSHSQLQSSLDDTANTTTTNPSGIPTQAMHPTSGQTQSSGRNAPLSTTASGHSASAVPDQEGKMLMDDEPLLKKQRV</sequence>
<dbReference type="GO" id="GO:0016301">
    <property type="term" value="F:kinase activity"/>
    <property type="evidence" value="ECO:0007669"/>
    <property type="project" value="UniProtKB-KW"/>
</dbReference>
<evidence type="ECO:0000256" key="6">
    <source>
        <dbReference type="ARBA" id="ARBA00023163"/>
    </source>
</evidence>
<feature type="compositionally biased region" description="Low complexity" evidence="13">
    <location>
        <begin position="24"/>
        <end position="35"/>
    </location>
</feature>
<keyword evidence="15" id="KW-0418">Kinase</keyword>
<dbReference type="GO" id="GO:0006950">
    <property type="term" value="P:response to stress"/>
    <property type="evidence" value="ECO:0007669"/>
    <property type="project" value="UniProtKB-ARBA"/>
</dbReference>
<dbReference type="GO" id="GO:0043565">
    <property type="term" value="F:sequence-specific DNA binding"/>
    <property type="evidence" value="ECO:0007669"/>
    <property type="project" value="InterPro"/>
</dbReference>
<dbReference type="SUPFAM" id="SSF52172">
    <property type="entry name" value="CheY-like"/>
    <property type="match status" value="1"/>
</dbReference>
<keyword evidence="3" id="KW-0902">Two-component regulatory system</keyword>
<comment type="caution">
    <text evidence="15">The sequence shown here is derived from an EMBL/GenBank/DDBJ whole genome shotgun (WGS) entry which is preliminary data.</text>
</comment>
<feature type="compositionally biased region" description="Polar residues" evidence="13">
    <location>
        <begin position="1"/>
        <end position="18"/>
    </location>
</feature>
<dbReference type="SMART" id="SM00415">
    <property type="entry name" value="HSF"/>
    <property type="match status" value="1"/>
</dbReference>
<dbReference type="PIRSF" id="PIRSF002595">
    <property type="entry name" value="RR_SKN7"/>
    <property type="match status" value="1"/>
</dbReference>
<keyword evidence="16" id="KW-1185">Reference proteome</keyword>
<dbReference type="Gene3D" id="1.10.10.10">
    <property type="entry name" value="Winged helix-like DNA-binding domain superfamily/Winged helix DNA-binding domain"/>
    <property type="match status" value="1"/>
</dbReference>
<evidence type="ECO:0000256" key="13">
    <source>
        <dbReference type="SAM" id="MobiDB-lite"/>
    </source>
</evidence>
<feature type="coiled-coil region" evidence="12">
    <location>
        <begin position="182"/>
        <end position="216"/>
    </location>
</feature>
<dbReference type="Pfam" id="PF00447">
    <property type="entry name" value="HSF_DNA-bind"/>
    <property type="match status" value="1"/>
</dbReference>
<feature type="compositionally biased region" description="Gly residues" evidence="13">
    <location>
        <begin position="525"/>
        <end position="538"/>
    </location>
</feature>
<dbReference type="InterPro" id="IPR014402">
    <property type="entry name" value="Sig_transdc_resp-reg_Skn7"/>
</dbReference>
<comment type="function">
    <text evidence="8">DNA-binding transcription factor that specifically binds heat shock promoter elements (HSE) and activates transcription.</text>
</comment>
<accession>A0A4C2EGT3</accession>
<dbReference type="InterPro" id="IPR001789">
    <property type="entry name" value="Sig_transdc_resp-reg_receiver"/>
</dbReference>
<dbReference type="GO" id="GO:0005634">
    <property type="term" value="C:nucleus"/>
    <property type="evidence" value="ECO:0007669"/>
    <property type="project" value="UniProtKB-SubCell"/>
</dbReference>
<dbReference type="AlphaFoldDB" id="A0A4C2EGT3"/>
<dbReference type="GO" id="GO:0000156">
    <property type="term" value="F:phosphorelay response regulator activity"/>
    <property type="evidence" value="ECO:0007669"/>
    <property type="project" value="InterPro"/>
</dbReference>
<feature type="domain" description="Response regulatory" evidence="14">
    <location>
        <begin position="380"/>
        <end position="494"/>
    </location>
</feature>
<dbReference type="InterPro" id="IPR000232">
    <property type="entry name" value="HSF_DNA-bd"/>
</dbReference>
<dbReference type="GO" id="GO:0032993">
    <property type="term" value="C:protein-DNA complex"/>
    <property type="evidence" value="ECO:0007669"/>
    <property type="project" value="UniProtKB-ARBA"/>
</dbReference>
<evidence type="ECO:0000313" key="15">
    <source>
        <dbReference type="EMBL" id="GCF01179.1"/>
    </source>
</evidence>
<evidence type="ECO:0000256" key="2">
    <source>
        <dbReference type="ARBA" id="ARBA00022553"/>
    </source>
</evidence>
<organism evidence="15 16">
    <name type="scientific">Zygosaccharomyces mellis</name>
    <dbReference type="NCBI Taxonomy" id="42258"/>
    <lineage>
        <taxon>Eukaryota</taxon>
        <taxon>Fungi</taxon>
        <taxon>Dikarya</taxon>
        <taxon>Ascomycota</taxon>
        <taxon>Saccharomycotina</taxon>
        <taxon>Saccharomycetes</taxon>
        <taxon>Saccharomycetales</taxon>
        <taxon>Saccharomycetaceae</taxon>
        <taxon>Zygosaccharomyces</taxon>
    </lineage>
</organism>
<dbReference type="FunFam" id="1.10.10.10:FF:000027">
    <property type="entry name" value="Heat shock transcription factor 1"/>
    <property type="match status" value="1"/>
</dbReference>
<keyword evidence="6 10" id="KW-0804">Transcription</keyword>
<dbReference type="PRINTS" id="PR00056">
    <property type="entry name" value="HSFDOMAIN"/>
</dbReference>
<dbReference type="GO" id="GO:0006357">
    <property type="term" value="P:regulation of transcription by RNA polymerase II"/>
    <property type="evidence" value="ECO:0007669"/>
    <property type="project" value="UniProtKB-UniRule"/>
</dbReference>
<evidence type="ECO:0000256" key="10">
    <source>
        <dbReference type="PIRNR" id="PIRNR002595"/>
    </source>
</evidence>
<evidence type="ECO:0000256" key="11">
    <source>
        <dbReference type="PROSITE-ProRule" id="PRU00169"/>
    </source>
</evidence>
<feature type="compositionally biased region" description="Low complexity" evidence="13">
    <location>
        <begin position="285"/>
        <end position="302"/>
    </location>
</feature>
<feature type="region of interest" description="Disordered" evidence="13">
    <location>
        <begin position="1"/>
        <end position="37"/>
    </location>
</feature>
<evidence type="ECO:0000256" key="12">
    <source>
        <dbReference type="SAM" id="Coils"/>
    </source>
</evidence>
<dbReference type="CDD" id="cd17546">
    <property type="entry name" value="REC_hyHK_CKI1_RcsC-like"/>
    <property type="match status" value="1"/>
</dbReference>
<dbReference type="PROSITE" id="PS50110">
    <property type="entry name" value="RESPONSE_REGULATORY"/>
    <property type="match status" value="1"/>
</dbReference>